<dbReference type="Proteomes" id="UP000637643">
    <property type="component" value="Unassembled WGS sequence"/>
</dbReference>
<evidence type="ECO:0000256" key="3">
    <source>
        <dbReference type="ARBA" id="ARBA00022676"/>
    </source>
</evidence>
<sequence length="716" mass="74892">MDVGWIKKTGSDRVLLAIMLLAAFLYGYGIWNDQYVNTYYTTAVGSMLQSFHNFFFASLDSAGSVTVDKPPVTFWIQAISAWVFGLHGWSVILPQVMAGVGSVLLVYLLVKPTFGRTAARLGALAMATTPVAAAVSRTNNIDAMLVFTLLLAAWFLFRGIQRNTIGSLLAAFALIGVGFNEKMLQAYMVLPAFYFFYLLAAKADWKKKTGILAACTAVLLVVSLSWAVVVDSIPASKRPYMGSSGTNSVLNLAFGYNGVSRLTGDRSTGGNGGGGGMPAMNGEMPSLNGTTGQGAAEGTPGTADGGQVNGAVGQNGTGDGGMPGQPSGDGTGNDGRPSGTDDGRGDRTGMNGGFGGGGGGGMFNTGTAGPLRLFQSELSGQASWLLPFAAFACIGLFANLRRRNFTQKHKETLFWLAWLVPVMGFFSIAGFFHQYYLIMMAPPIAVLVGAGWSQLWSLYRERSGWLSWLLPAAVLVTAVFQWYIIHPYDDTIGSGWSIGILAAGIVVTLLLVVLKGKEKPFVYAAGVAGLLVLLIGPVYWAATPILYGGNSMTPAAGPDSDSGFGGRGGAAGSGEFPGMGMNGSGGTGPGRNSTAGVNENLLAYLEQNNDGEEYLFAAMDYGTAAPYIIDENAKVVILNGFNASDAVYTPDSLKALVESGKVKYFLVSSGGMGGGRGGNSELTAWITENGTEVPAAEWQGAETVGNSGTLYEVTLN</sequence>
<keyword evidence="2" id="KW-1003">Cell membrane</keyword>
<evidence type="ECO:0000313" key="12">
    <source>
        <dbReference type="EMBL" id="GGF94196.1"/>
    </source>
</evidence>
<feature type="compositionally biased region" description="Gly residues" evidence="8">
    <location>
        <begin position="267"/>
        <end position="277"/>
    </location>
</feature>
<dbReference type="AlphaFoldDB" id="A0A917CNR5"/>
<evidence type="ECO:0000313" key="13">
    <source>
        <dbReference type="Proteomes" id="UP000637643"/>
    </source>
</evidence>
<feature type="domain" description="Putative mannosyltransferase YkcA/B-like C-terminal" evidence="11">
    <location>
        <begin position="601"/>
        <end position="689"/>
    </location>
</feature>
<comment type="caution">
    <text evidence="12">The sequence shown here is derived from an EMBL/GenBank/DDBJ whole genome shotgun (WGS) entry which is preliminary data.</text>
</comment>
<feature type="transmembrane region" description="Helical" evidence="9">
    <location>
        <begin position="14"/>
        <end position="31"/>
    </location>
</feature>
<accession>A0A917CNR5</accession>
<comment type="subcellular location">
    <subcellularLocation>
        <location evidence="1">Cell membrane</location>
        <topology evidence="1">Multi-pass membrane protein</topology>
    </subcellularLocation>
</comment>
<evidence type="ECO:0000256" key="6">
    <source>
        <dbReference type="ARBA" id="ARBA00022989"/>
    </source>
</evidence>
<dbReference type="GO" id="GO:0010041">
    <property type="term" value="P:response to iron(III) ion"/>
    <property type="evidence" value="ECO:0007669"/>
    <property type="project" value="TreeGrafter"/>
</dbReference>
<evidence type="ECO:0000259" key="11">
    <source>
        <dbReference type="Pfam" id="PF24878"/>
    </source>
</evidence>
<evidence type="ECO:0000256" key="9">
    <source>
        <dbReference type="SAM" id="Phobius"/>
    </source>
</evidence>
<dbReference type="InterPro" id="IPR050297">
    <property type="entry name" value="LipidA_mod_glycosyltrf_83"/>
</dbReference>
<dbReference type="Pfam" id="PF24878">
    <property type="entry name" value="YkcB_C"/>
    <property type="match status" value="1"/>
</dbReference>
<protein>
    <submittedName>
        <fullName evidence="12">Mannosyltransferase YkcB</fullName>
    </submittedName>
</protein>
<dbReference type="Pfam" id="PF13231">
    <property type="entry name" value="PMT_2"/>
    <property type="match status" value="1"/>
</dbReference>
<feature type="transmembrane region" description="Helical" evidence="9">
    <location>
        <begin position="382"/>
        <end position="400"/>
    </location>
</feature>
<keyword evidence="6 9" id="KW-1133">Transmembrane helix</keyword>
<evidence type="ECO:0000256" key="7">
    <source>
        <dbReference type="ARBA" id="ARBA00023136"/>
    </source>
</evidence>
<feature type="compositionally biased region" description="Gly residues" evidence="8">
    <location>
        <begin position="303"/>
        <end position="333"/>
    </location>
</feature>
<keyword evidence="4" id="KW-0808">Transferase</keyword>
<dbReference type="RefSeq" id="WP_189028694.1">
    <property type="nucleotide sequence ID" value="NZ_BMKR01000021.1"/>
</dbReference>
<feature type="transmembrane region" description="Helical" evidence="9">
    <location>
        <begin position="496"/>
        <end position="514"/>
    </location>
</feature>
<evidence type="ECO:0000256" key="1">
    <source>
        <dbReference type="ARBA" id="ARBA00004651"/>
    </source>
</evidence>
<dbReference type="InterPro" id="IPR038731">
    <property type="entry name" value="RgtA/B/C-like"/>
</dbReference>
<keyword evidence="7 9" id="KW-0472">Membrane</keyword>
<feature type="domain" description="Glycosyltransferase RgtA/B/C/D-like" evidence="10">
    <location>
        <begin position="68"/>
        <end position="226"/>
    </location>
</feature>
<gene>
    <name evidence="12" type="primary">ykcB</name>
    <name evidence="12" type="ORF">GCM10010912_43970</name>
</gene>
<feature type="transmembrane region" description="Helical" evidence="9">
    <location>
        <begin position="210"/>
        <end position="229"/>
    </location>
</feature>
<evidence type="ECO:0000256" key="4">
    <source>
        <dbReference type="ARBA" id="ARBA00022679"/>
    </source>
</evidence>
<feature type="transmembrane region" description="Helical" evidence="9">
    <location>
        <begin position="521"/>
        <end position="542"/>
    </location>
</feature>
<feature type="transmembrane region" description="Helical" evidence="9">
    <location>
        <begin position="92"/>
        <end position="110"/>
    </location>
</feature>
<dbReference type="EMBL" id="BMKR01000021">
    <property type="protein sequence ID" value="GGF94196.1"/>
    <property type="molecule type" value="Genomic_DNA"/>
</dbReference>
<feature type="transmembrane region" description="Helical" evidence="9">
    <location>
        <begin position="117"/>
        <end position="135"/>
    </location>
</feature>
<evidence type="ECO:0000256" key="5">
    <source>
        <dbReference type="ARBA" id="ARBA00022692"/>
    </source>
</evidence>
<dbReference type="GO" id="GO:0016763">
    <property type="term" value="F:pentosyltransferase activity"/>
    <property type="evidence" value="ECO:0007669"/>
    <property type="project" value="TreeGrafter"/>
</dbReference>
<dbReference type="PANTHER" id="PTHR33908:SF3">
    <property type="entry name" value="UNDECAPRENYL PHOSPHATE-ALPHA-4-AMINO-4-DEOXY-L-ARABINOSE ARABINOSYL TRANSFERASE"/>
    <property type="match status" value="1"/>
</dbReference>
<proteinExistence type="predicted"/>
<evidence type="ECO:0000259" key="10">
    <source>
        <dbReference type="Pfam" id="PF13231"/>
    </source>
</evidence>
<evidence type="ECO:0000256" key="2">
    <source>
        <dbReference type="ARBA" id="ARBA00022475"/>
    </source>
</evidence>
<feature type="compositionally biased region" description="Gly residues" evidence="8">
    <location>
        <begin position="350"/>
        <end position="361"/>
    </location>
</feature>
<dbReference type="GO" id="GO:0009103">
    <property type="term" value="P:lipopolysaccharide biosynthetic process"/>
    <property type="evidence" value="ECO:0007669"/>
    <property type="project" value="UniProtKB-ARBA"/>
</dbReference>
<feature type="transmembrane region" description="Helical" evidence="9">
    <location>
        <begin position="465"/>
        <end position="484"/>
    </location>
</feature>
<reference evidence="12" key="1">
    <citation type="journal article" date="2014" name="Int. J. Syst. Evol. Microbiol.">
        <title>Complete genome sequence of Corynebacterium casei LMG S-19264T (=DSM 44701T), isolated from a smear-ripened cheese.</title>
        <authorList>
            <consortium name="US DOE Joint Genome Institute (JGI-PGF)"/>
            <person name="Walter F."/>
            <person name="Albersmeier A."/>
            <person name="Kalinowski J."/>
            <person name="Ruckert C."/>
        </authorList>
    </citation>
    <scope>NUCLEOTIDE SEQUENCE</scope>
    <source>
        <strain evidence="12">CGMCC 1.16134</strain>
    </source>
</reference>
<organism evidence="12 13">
    <name type="scientific">Paenibacillus albidus</name>
    <dbReference type="NCBI Taxonomy" id="2041023"/>
    <lineage>
        <taxon>Bacteria</taxon>
        <taxon>Bacillati</taxon>
        <taxon>Bacillota</taxon>
        <taxon>Bacilli</taxon>
        <taxon>Bacillales</taxon>
        <taxon>Paenibacillaceae</taxon>
        <taxon>Paenibacillus</taxon>
    </lineage>
</organism>
<feature type="transmembrane region" description="Helical" evidence="9">
    <location>
        <begin position="412"/>
        <end position="429"/>
    </location>
</feature>
<name>A0A917CNR5_9BACL</name>
<dbReference type="InterPro" id="IPR056785">
    <property type="entry name" value="YkcA/B-like_C"/>
</dbReference>
<feature type="transmembrane region" description="Helical" evidence="9">
    <location>
        <begin position="141"/>
        <end position="157"/>
    </location>
</feature>
<feature type="region of interest" description="Disordered" evidence="8">
    <location>
        <begin position="265"/>
        <end position="361"/>
    </location>
</feature>
<keyword evidence="5 9" id="KW-0812">Transmembrane</keyword>
<keyword evidence="3 12" id="KW-0328">Glycosyltransferase</keyword>
<dbReference type="GO" id="GO:0005886">
    <property type="term" value="C:plasma membrane"/>
    <property type="evidence" value="ECO:0007669"/>
    <property type="project" value="UniProtKB-SubCell"/>
</dbReference>
<keyword evidence="13" id="KW-1185">Reference proteome</keyword>
<dbReference type="PANTHER" id="PTHR33908">
    <property type="entry name" value="MANNOSYLTRANSFERASE YKCB-RELATED"/>
    <property type="match status" value="1"/>
</dbReference>
<feature type="transmembrane region" description="Helical" evidence="9">
    <location>
        <begin position="435"/>
        <end position="453"/>
    </location>
</feature>
<evidence type="ECO:0000256" key="8">
    <source>
        <dbReference type="SAM" id="MobiDB-lite"/>
    </source>
</evidence>
<reference evidence="12" key="2">
    <citation type="submission" date="2020-09" db="EMBL/GenBank/DDBJ databases">
        <authorList>
            <person name="Sun Q."/>
            <person name="Zhou Y."/>
        </authorList>
    </citation>
    <scope>NUCLEOTIDE SEQUENCE</scope>
    <source>
        <strain evidence="12">CGMCC 1.16134</strain>
    </source>
</reference>
<feature type="transmembrane region" description="Helical" evidence="9">
    <location>
        <begin position="164"/>
        <end position="180"/>
    </location>
</feature>